<protein>
    <recommendedName>
        <fullName evidence="3">Isoniazid-inducible protein iniC</fullName>
    </recommendedName>
</protein>
<dbReference type="OrthoDB" id="4641839at2"/>
<evidence type="ECO:0000313" key="1">
    <source>
        <dbReference type="EMBL" id="OBK14857.1"/>
    </source>
</evidence>
<keyword evidence="2" id="KW-1185">Reference proteome</keyword>
<sequence length="327" mass="34098">MEVADQRILAVAERMAAPLRVAVRGRPGVGRRTVAAALDRVGGPAGLTVATEPPAQGAELQVYVIAEVAKPEDADAGATLGVLNKADLGGFARGDNPITAAGARCVDFAELVGAPMLPMSGLLAVAAFEGFDATSWAALRELAADPGGLASLDGGFDGFLTAQFAVPVRERQRLLRVLDLFGLALAVAAVRRGAGPGGVRAILRRVSGVDAIVQRLVVAGAQQRYRRVLDAIAELEVLAIGDARIGAFLSSDDTAAARMAAAIDLAQAQELELGPTAPLQRAVHWQRYRRTAAVDLHRACAAEITRGSLRLWSRAGGVPVRDGREAR</sequence>
<comment type="caution">
    <text evidence="1">The sequence shown here is derived from an EMBL/GenBank/DDBJ whole genome shotgun (WGS) entry which is preliminary data.</text>
</comment>
<dbReference type="AlphaFoldDB" id="A0A1A3N3B0"/>
<dbReference type="RefSeq" id="WP_065159310.1">
    <property type="nucleotide sequence ID" value="NZ_LZLQ01000092.1"/>
</dbReference>
<organism evidence="1 2">
    <name type="scientific">Mycobacterium asiaticum</name>
    <dbReference type="NCBI Taxonomy" id="1790"/>
    <lineage>
        <taxon>Bacteria</taxon>
        <taxon>Bacillati</taxon>
        <taxon>Actinomycetota</taxon>
        <taxon>Actinomycetes</taxon>
        <taxon>Mycobacteriales</taxon>
        <taxon>Mycobacteriaceae</taxon>
        <taxon>Mycobacterium</taxon>
    </lineage>
</organism>
<evidence type="ECO:0000313" key="2">
    <source>
        <dbReference type="Proteomes" id="UP000093629"/>
    </source>
</evidence>
<proteinExistence type="predicted"/>
<reference evidence="1 2" key="1">
    <citation type="submission" date="2016-06" db="EMBL/GenBank/DDBJ databases">
        <authorList>
            <person name="Kjaerup R.B."/>
            <person name="Dalgaard T.S."/>
            <person name="Juul-Madsen H.R."/>
        </authorList>
    </citation>
    <scope>NUCLEOTIDE SEQUENCE [LARGE SCALE GENOMIC DNA]</scope>
    <source>
        <strain evidence="1 2">1245139.5</strain>
    </source>
</reference>
<dbReference type="Proteomes" id="UP000093629">
    <property type="component" value="Unassembled WGS sequence"/>
</dbReference>
<gene>
    <name evidence="1" type="ORF">A5636_07150</name>
</gene>
<evidence type="ECO:0008006" key="3">
    <source>
        <dbReference type="Google" id="ProtNLM"/>
    </source>
</evidence>
<accession>A0A1A3N3B0</accession>
<name>A0A1A3N3B0_MYCAS</name>
<dbReference type="EMBL" id="LZLQ01000092">
    <property type="protein sequence ID" value="OBK14857.1"/>
    <property type="molecule type" value="Genomic_DNA"/>
</dbReference>